<feature type="transmembrane region" description="Helical" evidence="8">
    <location>
        <begin position="217"/>
        <end position="239"/>
    </location>
</feature>
<feature type="transmembrane region" description="Helical" evidence="8">
    <location>
        <begin position="83"/>
        <end position="106"/>
    </location>
</feature>
<gene>
    <name evidence="9" type="ORF">HIJ39_22405</name>
</gene>
<evidence type="ECO:0000256" key="1">
    <source>
        <dbReference type="ARBA" id="ARBA00004141"/>
    </source>
</evidence>
<organism evidence="9 10">
    <name type="scientific">Sulfobacillus harzensis</name>
    <dbReference type="NCBI Taxonomy" id="2729629"/>
    <lineage>
        <taxon>Bacteria</taxon>
        <taxon>Bacillati</taxon>
        <taxon>Bacillota</taxon>
        <taxon>Clostridia</taxon>
        <taxon>Eubacteriales</taxon>
        <taxon>Clostridiales Family XVII. Incertae Sedis</taxon>
        <taxon>Sulfobacillus</taxon>
    </lineage>
</organism>
<keyword evidence="10" id="KW-1185">Reference proteome</keyword>
<keyword evidence="7 8" id="KW-0472">Membrane</keyword>
<dbReference type="AlphaFoldDB" id="A0A7Y0L8S1"/>
<dbReference type="EMBL" id="JABBVZ010000213">
    <property type="protein sequence ID" value="NMP25057.1"/>
    <property type="molecule type" value="Genomic_DNA"/>
</dbReference>
<dbReference type="InterPro" id="IPR004761">
    <property type="entry name" value="Spore_GerAB"/>
</dbReference>
<evidence type="ECO:0000256" key="8">
    <source>
        <dbReference type="SAM" id="Phobius"/>
    </source>
</evidence>
<feature type="transmembrane region" description="Helical" evidence="8">
    <location>
        <begin position="118"/>
        <end position="136"/>
    </location>
</feature>
<dbReference type="PANTHER" id="PTHR34975">
    <property type="entry name" value="SPORE GERMINATION PROTEIN A2"/>
    <property type="match status" value="1"/>
</dbReference>
<evidence type="ECO:0000256" key="6">
    <source>
        <dbReference type="ARBA" id="ARBA00022989"/>
    </source>
</evidence>
<dbReference type="GO" id="GO:0009847">
    <property type="term" value="P:spore germination"/>
    <property type="evidence" value="ECO:0007669"/>
    <property type="project" value="InterPro"/>
</dbReference>
<proteinExistence type="inferred from homology"/>
<keyword evidence="6 8" id="KW-1133">Transmembrane helix</keyword>
<sequence length="311" mass="34650">MSVGPVEPISRGQFFLVTAISVVAGGVYIWPQTVLTDAGLDAPWAVLLSISVALAITWLQTLWPAKTTGMTEFRRMQAVWGWARWPVFLATAALYVPLDAAFLALFSQLLHQLYYRYTPLWFFAVTVLLMVGWLAGHSLTYVARNVQLWFPLIIASFLFLVFMALGHFREIAALHPASVIRVVPIAKGMVATWYLWMQGEVIVTVGSHVRDTSWTQIRHWALAAVAFQGAIIVVIYALVVGTLGPALADTLEWPLVYIFSNLTVRTLFISRPSILIVVSWVVALLLYLTLHVFVLTINLQDGLSLSPRGRV</sequence>
<accession>A0A7Y0L8S1</accession>
<dbReference type="Pfam" id="PF03845">
    <property type="entry name" value="Spore_permease"/>
    <property type="match status" value="1"/>
</dbReference>
<evidence type="ECO:0000256" key="5">
    <source>
        <dbReference type="ARBA" id="ARBA00022692"/>
    </source>
</evidence>
<reference evidence="9 10" key="1">
    <citation type="submission" date="2020-04" db="EMBL/GenBank/DDBJ databases">
        <authorList>
            <person name="Zhang R."/>
            <person name="Schippers A."/>
        </authorList>
    </citation>
    <scope>NUCLEOTIDE SEQUENCE [LARGE SCALE GENOMIC DNA]</scope>
    <source>
        <strain evidence="9 10">DSM 109850</strain>
    </source>
</reference>
<comment type="subcellular location">
    <subcellularLocation>
        <location evidence="1">Membrane</location>
        <topology evidence="1">Multi-pass membrane protein</topology>
    </subcellularLocation>
</comment>
<keyword evidence="4" id="KW-0309">Germination</keyword>
<evidence type="ECO:0000256" key="4">
    <source>
        <dbReference type="ARBA" id="ARBA00022544"/>
    </source>
</evidence>
<feature type="non-terminal residue" evidence="9">
    <location>
        <position position="311"/>
    </location>
</feature>
<name>A0A7Y0L8S1_9FIRM</name>
<dbReference type="PANTHER" id="PTHR34975:SF2">
    <property type="entry name" value="SPORE GERMINATION PROTEIN A2"/>
    <property type="match status" value="1"/>
</dbReference>
<dbReference type="RefSeq" id="WP_169103258.1">
    <property type="nucleotide sequence ID" value="NZ_JABBVZ010000213.1"/>
</dbReference>
<feature type="transmembrane region" description="Helical" evidence="8">
    <location>
        <begin position="178"/>
        <end position="197"/>
    </location>
</feature>
<keyword evidence="5 8" id="KW-0812">Transmembrane</keyword>
<evidence type="ECO:0000313" key="9">
    <source>
        <dbReference type="EMBL" id="NMP25057.1"/>
    </source>
</evidence>
<dbReference type="Proteomes" id="UP000533476">
    <property type="component" value="Unassembled WGS sequence"/>
</dbReference>
<feature type="transmembrane region" description="Helical" evidence="8">
    <location>
        <begin position="274"/>
        <end position="299"/>
    </location>
</feature>
<evidence type="ECO:0000256" key="2">
    <source>
        <dbReference type="ARBA" id="ARBA00007998"/>
    </source>
</evidence>
<comment type="similarity">
    <text evidence="2">Belongs to the amino acid-polyamine-organocation (APC) superfamily. Spore germination protein (SGP) (TC 2.A.3.9) family.</text>
</comment>
<evidence type="ECO:0000256" key="7">
    <source>
        <dbReference type="ARBA" id="ARBA00023136"/>
    </source>
</evidence>
<feature type="transmembrane region" description="Helical" evidence="8">
    <location>
        <begin position="251"/>
        <end position="268"/>
    </location>
</feature>
<evidence type="ECO:0000256" key="3">
    <source>
        <dbReference type="ARBA" id="ARBA00022448"/>
    </source>
</evidence>
<evidence type="ECO:0000313" key="10">
    <source>
        <dbReference type="Proteomes" id="UP000533476"/>
    </source>
</evidence>
<feature type="transmembrane region" description="Helical" evidence="8">
    <location>
        <begin position="42"/>
        <end position="63"/>
    </location>
</feature>
<protein>
    <submittedName>
        <fullName evidence="9">GerAB/ArcD/ProY family transporter</fullName>
    </submittedName>
</protein>
<feature type="transmembrane region" description="Helical" evidence="8">
    <location>
        <begin position="12"/>
        <end position="30"/>
    </location>
</feature>
<dbReference type="GO" id="GO:0016020">
    <property type="term" value="C:membrane"/>
    <property type="evidence" value="ECO:0007669"/>
    <property type="project" value="UniProtKB-SubCell"/>
</dbReference>
<comment type="caution">
    <text evidence="9">The sequence shown here is derived from an EMBL/GenBank/DDBJ whole genome shotgun (WGS) entry which is preliminary data.</text>
</comment>
<keyword evidence="3" id="KW-0813">Transport</keyword>
<feature type="transmembrane region" description="Helical" evidence="8">
    <location>
        <begin position="148"/>
        <end position="166"/>
    </location>
</feature>